<evidence type="ECO:0000259" key="2">
    <source>
        <dbReference type="Pfam" id="PF20250"/>
    </source>
</evidence>
<dbReference type="PANTHER" id="PTHR38032">
    <property type="entry name" value="POLYMERASE-RELATED"/>
    <property type="match status" value="1"/>
</dbReference>
<dbReference type="PANTHER" id="PTHR38032:SF1">
    <property type="entry name" value="RNA-BINDING PROTEIN KHPB N-TERMINAL DOMAIN-CONTAINING PROTEIN"/>
    <property type="match status" value="1"/>
</dbReference>
<organism evidence="3 4">
    <name type="scientific">Heliorestis convoluta</name>
    <dbReference type="NCBI Taxonomy" id="356322"/>
    <lineage>
        <taxon>Bacteria</taxon>
        <taxon>Bacillati</taxon>
        <taxon>Bacillota</taxon>
        <taxon>Clostridia</taxon>
        <taxon>Eubacteriales</taxon>
        <taxon>Heliobacteriaceae</taxon>
        <taxon>Heliorestis</taxon>
    </lineage>
</organism>
<evidence type="ECO:0000256" key="1">
    <source>
        <dbReference type="SAM" id="MobiDB-lite"/>
    </source>
</evidence>
<dbReference type="EMBL" id="CP045875">
    <property type="protein sequence ID" value="QGG48196.1"/>
    <property type="molecule type" value="Genomic_DNA"/>
</dbReference>
<dbReference type="Pfam" id="PF20250">
    <property type="entry name" value="FapA_N"/>
    <property type="match status" value="1"/>
</dbReference>
<name>A0A5Q2N3M4_9FIRM</name>
<dbReference type="InterPro" id="IPR005646">
    <property type="entry name" value="FapA"/>
</dbReference>
<dbReference type="Pfam" id="PF03961">
    <property type="entry name" value="FapA"/>
    <property type="match status" value="1"/>
</dbReference>
<dbReference type="RefSeq" id="WP_153725436.1">
    <property type="nucleotide sequence ID" value="NZ_CP045875.1"/>
</dbReference>
<feature type="region of interest" description="Disordered" evidence="1">
    <location>
        <begin position="1"/>
        <end position="25"/>
    </location>
</feature>
<gene>
    <name evidence="3" type="ORF">FTV88_2098</name>
</gene>
<evidence type="ECO:0000313" key="3">
    <source>
        <dbReference type="EMBL" id="QGG48196.1"/>
    </source>
</evidence>
<evidence type="ECO:0000313" key="4">
    <source>
        <dbReference type="Proteomes" id="UP000366051"/>
    </source>
</evidence>
<accession>A0A5Q2N3M4</accession>
<proteinExistence type="predicted"/>
<dbReference type="KEGG" id="hcv:FTV88_2098"/>
<reference evidence="4" key="1">
    <citation type="submission" date="2019-11" db="EMBL/GenBank/DDBJ databases">
        <title>Genome sequence of Heliorestis convoluta strain HH, an alkaliphilic and minimalistic phototrophic bacterium from a soda lake in Egypt.</title>
        <authorList>
            <person name="Dewey E.D."/>
            <person name="Stokes L.M."/>
            <person name="Burchell B.M."/>
            <person name="Shaffer K.N."/>
            <person name="Huntington A.M."/>
            <person name="Baker J.M."/>
            <person name="Nadendla S."/>
            <person name="Giglio M.G."/>
            <person name="Touchman J.W."/>
            <person name="Blankenship R.E."/>
            <person name="Madigan M.T."/>
            <person name="Sattley W.M."/>
        </authorList>
    </citation>
    <scope>NUCLEOTIDE SEQUENCE [LARGE SCALE GENOMIC DNA]</scope>
    <source>
        <strain evidence="4">HH</strain>
    </source>
</reference>
<feature type="domain" description="Flagellar Assembly Protein A N-terminal region" evidence="2">
    <location>
        <begin position="27"/>
        <end position="195"/>
    </location>
</feature>
<dbReference type="InterPro" id="IPR046866">
    <property type="entry name" value="FapA_N"/>
</dbReference>
<dbReference type="InterPro" id="IPR046865">
    <property type="entry name" value="FapA_b_solenoid"/>
</dbReference>
<dbReference type="Proteomes" id="UP000366051">
    <property type="component" value="Chromosome"/>
</dbReference>
<protein>
    <recommendedName>
        <fullName evidence="2">Flagellar Assembly Protein A N-terminal region domain-containing protein</fullName>
    </recommendedName>
</protein>
<sequence length="480" mass="52642">MTEERKVKSREEKEEEQVERKDGEAHVTVSRDEMEAYLTIVPPKGGAPVTREIAKKALLEMGIQYGFIEEEIDRAILEMNPMDSVLVAKGKVATHGKDGIIEYRFSTDNRIQPVELDNGRVDFYNLNLIKNVQVGEILAVKIAPTAGESGMTVKGNELKAKPGKDVRIAFGKNTQLSPDEMILTATLAGHVHVNGGKISVDPVYELRGDVDFASGNLNFLGTVLVRGSITYGFSVQCEGDLEIGGSIDGGSVTVGGNLTVRQGIQGQQRSIIDVKGNVLSKFIQNATIKAGGDVMVGEAIMHSYIDAGTNLMVGGKKGLIVGGQCRTGREIAAKTIGSLHATVTELEVGVCPRVRQKYSEAIKKLEENRSNLDKTQKAIKVLKDWEARLGSLAEDKRMLLLRLTRTQFQLLKTIKDLEAEREVLELRLDEGNRGKIRAASCIYPGVAIKIGQYTTRIRDKIDFATALVEDGELHFKPYNY</sequence>
<dbReference type="AlphaFoldDB" id="A0A5Q2N3M4"/>
<keyword evidence="4" id="KW-1185">Reference proteome</keyword>
<dbReference type="OrthoDB" id="9816426at2"/>